<dbReference type="PANTHER" id="PTHR13257">
    <property type="entry name" value="NUCLEOPORIN NUP84-RELATED"/>
    <property type="match status" value="1"/>
</dbReference>
<protein>
    <recommendedName>
        <fullName evidence="10">Nucleoporin Nup88</fullName>
    </recommendedName>
</protein>
<keyword evidence="2" id="KW-0813">Transport</keyword>
<proteinExistence type="predicted"/>
<evidence type="ECO:0008006" key="10">
    <source>
        <dbReference type="Google" id="ProtNLM"/>
    </source>
</evidence>
<dbReference type="VEuPathDB" id="VectorBase:AFUN019238"/>
<evidence type="ECO:0000256" key="1">
    <source>
        <dbReference type="ARBA" id="ARBA00004567"/>
    </source>
</evidence>
<dbReference type="InterPro" id="IPR011044">
    <property type="entry name" value="Quino_amine_DH_bsu"/>
</dbReference>
<keyword evidence="5" id="KW-0811">Translocation</keyword>
<dbReference type="VEuPathDB" id="VectorBase:AFUN2_008299"/>
<sequence>MLELLQIRWHPASPTDSHLLALLSDNSIRVYDVDSLRHVWRIGPTPTPQAVIGAGSGKAGSKHASTTGIIGSPGNNVSSAGITSKLAYLNSLGDTAVDFDIAPPRVVSSATGGSGPIGDTTFSPTTILSTTSSTVTTAKPAITPKEGTLMNDSLIAQKNKKASTGAAGTKVEWPIVILRGDGNVYVLCAGIDTNRPKLQGPISIQPQVDDNYGLDSCSLIVIPTLPPTVIIAESTGKTHHALFLEESCPLERSLTSELADSNLTMHPCEWYLHVLETVELELGLPSVEETKEAKSYSCPLHLKRDPLNESRYFAYHNAGLHGVTLDFTRPLHEFVQQEGDDDLVEKYPLFNSHSRAEYVVCTKALKNANTNAVLGFTLLQSPSGLVLFLASGQVVSLDLITDHSLIRKWPLTGSNKKTNNGESPIKNMLKDSFQKRIQSILKSGLTQPILKLDQTTEPTPQEAFELLTQATRMLRENYFVRHDKARQEIEKREHVLKLLKQQQLNDIEELQAEKQKIRATAERLAETYEDLCDKQSSLYKRAQEVVRLATLRLPKGSFSEKQFTERIEKMHQSVKLLQKNVDQAKQKITTQQIELETNKKTAKEKTFTLPVKQEDIIKQIIGEMYTQIDSNVKDVKKMSSILNLT</sequence>
<evidence type="ECO:0000256" key="4">
    <source>
        <dbReference type="ARBA" id="ARBA00022927"/>
    </source>
</evidence>
<evidence type="ECO:0000256" key="8">
    <source>
        <dbReference type="SAM" id="Coils"/>
    </source>
</evidence>
<keyword evidence="3" id="KW-0509">mRNA transport</keyword>
<evidence type="ECO:0000256" key="3">
    <source>
        <dbReference type="ARBA" id="ARBA00022816"/>
    </source>
</evidence>
<comment type="subcellular location">
    <subcellularLocation>
        <location evidence="1">Nucleus</location>
        <location evidence="1">Nuclear pore complex</location>
    </subcellularLocation>
</comment>
<dbReference type="STRING" id="62324.A0A4Y0BFP0"/>
<keyword evidence="7" id="KW-0539">Nucleus</keyword>
<reference evidence="9" key="1">
    <citation type="submission" date="2020-05" db="UniProtKB">
        <authorList>
            <consortium name="EnsemblMetazoa"/>
        </authorList>
    </citation>
    <scope>IDENTIFICATION</scope>
    <source>
        <strain evidence="9">FUMOZ</strain>
    </source>
</reference>
<name>A0A4Y0BFP0_ANOFN</name>
<organism evidence="9">
    <name type="scientific">Anopheles funestus</name>
    <name type="common">African malaria mosquito</name>
    <dbReference type="NCBI Taxonomy" id="62324"/>
    <lineage>
        <taxon>Eukaryota</taxon>
        <taxon>Metazoa</taxon>
        <taxon>Ecdysozoa</taxon>
        <taxon>Arthropoda</taxon>
        <taxon>Hexapoda</taxon>
        <taxon>Insecta</taxon>
        <taxon>Pterygota</taxon>
        <taxon>Neoptera</taxon>
        <taxon>Endopterygota</taxon>
        <taxon>Diptera</taxon>
        <taxon>Nematocera</taxon>
        <taxon>Culicoidea</taxon>
        <taxon>Culicidae</taxon>
        <taxon>Anophelinae</taxon>
        <taxon>Anopheles</taxon>
    </lineage>
</organism>
<dbReference type="InterPro" id="IPR019321">
    <property type="entry name" value="Nucleoporin_Nup88"/>
</dbReference>
<dbReference type="EnsemblMetazoa" id="AFUN019238-RA">
    <property type="protein sequence ID" value="AFUN019238-PA"/>
    <property type="gene ID" value="AFUN019238"/>
</dbReference>
<dbReference type="GO" id="GO:0000055">
    <property type="term" value="P:ribosomal large subunit export from nucleus"/>
    <property type="evidence" value="ECO:0007669"/>
    <property type="project" value="InterPro"/>
</dbReference>
<keyword evidence="4" id="KW-0653">Protein transport</keyword>
<evidence type="ECO:0000313" key="9">
    <source>
        <dbReference type="EnsemblMetazoa" id="AFUN019238-PA"/>
    </source>
</evidence>
<dbReference type="GO" id="GO:0005643">
    <property type="term" value="C:nuclear pore"/>
    <property type="evidence" value="ECO:0007669"/>
    <property type="project" value="UniProtKB-SubCell"/>
</dbReference>
<feature type="coiled-coil region" evidence="8">
    <location>
        <begin position="567"/>
        <end position="594"/>
    </location>
</feature>
<accession>A0A4Y0BFP0</accession>
<evidence type="ECO:0000256" key="2">
    <source>
        <dbReference type="ARBA" id="ARBA00022448"/>
    </source>
</evidence>
<dbReference type="GO" id="GO:0006606">
    <property type="term" value="P:protein import into nucleus"/>
    <property type="evidence" value="ECO:0007669"/>
    <property type="project" value="TreeGrafter"/>
</dbReference>
<dbReference type="GO" id="GO:0017056">
    <property type="term" value="F:structural constituent of nuclear pore"/>
    <property type="evidence" value="ECO:0007669"/>
    <property type="project" value="InterPro"/>
</dbReference>
<evidence type="ECO:0000256" key="6">
    <source>
        <dbReference type="ARBA" id="ARBA00023132"/>
    </source>
</evidence>
<dbReference type="AlphaFoldDB" id="A0A4Y0BFP0"/>
<evidence type="ECO:0000256" key="7">
    <source>
        <dbReference type="ARBA" id="ARBA00023242"/>
    </source>
</evidence>
<dbReference type="Pfam" id="PF10168">
    <property type="entry name" value="Nup88"/>
    <property type="match status" value="2"/>
</dbReference>
<dbReference type="PANTHER" id="PTHR13257:SF0">
    <property type="entry name" value="NUCLEAR PORE COMPLEX PROTEIN NUP88"/>
    <property type="match status" value="1"/>
</dbReference>
<evidence type="ECO:0000256" key="5">
    <source>
        <dbReference type="ARBA" id="ARBA00023010"/>
    </source>
</evidence>
<dbReference type="GO" id="GO:0000056">
    <property type="term" value="P:ribosomal small subunit export from nucleus"/>
    <property type="evidence" value="ECO:0007669"/>
    <property type="project" value="InterPro"/>
</dbReference>
<keyword evidence="8" id="KW-0175">Coiled coil</keyword>
<feature type="coiled-coil region" evidence="8">
    <location>
        <begin position="482"/>
        <end position="534"/>
    </location>
</feature>
<dbReference type="SUPFAM" id="SSF50969">
    <property type="entry name" value="YVTN repeat-like/Quinoprotein amine dehydrogenase"/>
    <property type="match status" value="1"/>
</dbReference>
<dbReference type="InterPro" id="IPR037700">
    <property type="entry name" value="NUP88/NUP82"/>
</dbReference>
<dbReference type="GO" id="GO:0006406">
    <property type="term" value="P:mRNA export from nucleus"/>
    <property type="evidence" value="ECO:0007669"/>
    <property type="project" value="TreeGrafter"/>
</dbReference>
<keyword evidence="6" id="KW-0906">Nuclear pore complex</keyword>